<keyword evidence="2 3" id="KW-0040">ANK repeat</keyword>
<evidence type="ECO:0000256" key="2">
    <source>
        <dbReference type="ARBA" id="ARBA00023043"/>
    </source>
</evidence>
<dbReference type="KEGG" id="soy:115888475"/>
<dbReference type="InParanoid" id="A0A6J2YML8"/>
<dbReference type="RefSeq" id="XP_030764080.1">
    <property type="nucleotide sequence ID" value="XM_030908220.1"/>
</dbReference>
<sequence length="107" mass="11524">MSLKKESLSDAQLHLAALNGNLPLLTRILDSGKVHVDSRDKDGTTPLILAAANGHFDCIRELLDQGADPNIKRITGTTPLFFAAQGGYLDIVQFLLENGAQVHTTSQ</sequence>
<dbReference type="PANTHER" id="PTHR24201:SF15">
    <property type="entry name" value="ANKYRIN REPEAT DOMAIN-CONTAINING PROTEIN 66"/>
    <property type="match status" value="1"/>
</dbReference>
<feature type="non-terminal residue" evidence="5">
    <location>
        <position position="107"/>
    </location>
</feature>
<accession>A0A6J2YML8</accession>
<dbReference type="AlphaFoldDB" id="A0A6J2YML8"/>
<dbReference type="PANTHER" id="PTHR24201">
    <property type="entry name" value="ANK_REP_REGION DOMAIN-CONTAINING PROTEIN"/>
    <property type="match status" value="1"/>
</dbReference>
<dbReference type="PROSITE" id="PS50297">
    <property type="entry name" value="ANK_REP_REGION"/>
    <property type="match status" value="2"/>
</dbReference>
<keyword evidence="4" id="KW-1185">Reference proteome</keyword>
<feature type="repeat" description="ANK" evidence="3">
    <location>
        <begin position="75"/>
        <end position="107"/>
    </location>
</feature>
<dbReference type="Proteomes" id="UP000504635">
    <property type="component" value="Unplaced"/>
</dbReference>
<reference evidence="5" key="1">
    <citation type="submission" date="2025-08" db="UniProtKB">
        <authorList>
            <consortium name="RefSeq"/>
        </authorList>
    </citation>
    <scope>IDENTIFICATION</scope>
    <source>
        <tissue evidence="5">Gonads</tissue>
    </source>
</reference>
<dbReference type="SUPFAM" id="SSF48403">
    <property type="entry name" value="Ankyrin repeat"/>
    <property type="match status" value="1"/>
</dbReference>
<organism evidence="4 5">
    <name type="scientific">Sitophilus oryzae</name>
    <name type="common">Rice weevil</name>
    <name type="synonym">Curculio oryzae</name>
    <dbReference type="NCBI Taxonomy" id="7048"/>
    <lineage>
        <taxon>Eukaryota</taxon>
        <taxon>Metazoa</taxon>
        <taxon>Ecdysozoa</taxon>
        <taxon>Arthropoda</taxon>
        <taxon>Hexapoda</taxon>
        <taxon>Insecta</taxon>
        <taxon>Pterygota</taxon>
        <taxon>Neoptera</taxon>
        <taxon>Endopterygota</taxon>
        <taxon>Coleoptera</taxon>
        <taxon>Polyphaga</taxon>
        <taxon>Cucujiformia</taxon>
        <taxon>Curculionidae</taxon>
        <taxon>Dryophthorinae</taxon>
        <taxon>Sitophilus</taxon>
    </lineage>
</organism>
<dbReference type="InterPro" id="IPR050776">
    <property type="entry name" value="Ank_Repeat/CDKN_Inhibitor"/>
</dbReference>
<keyword evidence="1" id="KW-0677">Repeat</keyword>
<evidence type="ECO:0000313" key="4">
    <source>
        <dbReference type="Proteomes" id="UP000504635"/>
    </source>
</evidence>
<evidence type="ECO:0000256" key="3">
    <source>
        <dbReference type="PROSITE-ProRule" id="PRU00023"/>
    </source>
</evidence>
<gene>
    <name evidence="5" type="primary">LOC115888475</name>
</gene>
<dbReference type="SMART" id="SM00248">
    <property type="entry name" value="ANK"/>
    <property type="match status" value="3"/>
</dbReference>
<feature type="repeat" description="ANK" evidence="3">
    <location>
        <begin position="42"/>
        <end position="74"/>
    </location>
</feature>
<dbReference type="InterPro" id="IPR002110">
    <property type="entry name" value="Ankyrin_rpt"/>
</dbReference>
<dbReference type="InterPro" id="IPR036770">
    <property type="entry name" value="Ankyrin_rpt-contain_sf"/>
</dbReference>
<evidence type="ECO:0000313" key="5">
    <source>
        <dbReference type="RefSeq" id="XP_030764080.1"/>
    </source>
</evidence>
<dbReference type="OrthoDB" id="21416at2759"/>
<name>A0A6J2YML8_SITOR</name>
<proteinExistence type="predicted"/>
<protein>
    <submittedName>
        <fullName evidence="5">Ankyrin repeat domain-containing protein 29-like</fullName>
    </submittedName>
</protein>
<dbReference type="Gene3D" id="1.25.40.20">
    <property type="entry name" value="Ankyrin repeat-containing domain"/>
    <property type="match status" value="1"/>
</dbReference>
<dbReference type="PROSITE" id="PS50088">
    <property type="entry name" value="ANK_REPEAT"/>
    <property type="match status" value="2"/>
</dbReference>
<dbReference type="GeneID" id="115888475"/>
<dbReference type="PRINTS" id="PR01415">
    <property type="entry name" value="ANKYRIN"/>
</dbReference>
<evidence type="ECO:0000256" key="1">
    <source>
        <dbReference type="ARBA" id="ARBA00022737"/>
    </source>
</evidence>
<dbReference type="Pfam" id="PF12796">
    <property type="entry name" value="Ank_2"/>
    <property type="match status" value="1"/>
</dbReference>